<keyword evidence="3" id="KW-1185">Reference proteome</keyword>
<sequence length="221" mass="24706">MISRIYVEGYVTSIPGYFVVSDLRKHFNSCGEVLHVYIPGYVYDVCRNINRFALVYLRGEGAEEKALELNGSKMGDHKLLVKAYPFHTKDLEPELALTRDTDILQPHRMHVKGFDTSLSEDYVKSTLIQHFSKCGTVLRASAHKDESEGALFDLAHVTLEGQDAIEKALQLGGCDVPGFEKVEVSRVTFAGGPPRRHVRAGCFPNMLMTMVESEKKNEAAK</sequence>
<proteinExistence type="predicted"/>
<organism evidence="2 3">
    <name type="scientific">Thlaspi arvense</name>
    <name type="common">Field penny-cress</name>
    <dbReference type="NCBI Taxonomy" id="13288"/>
    <lineage>
        <taxon>Eukaryota</taxon>
        <taxon>Viridiplantae</taxon>
        <taxon>Streptophyta</taxon>
        <taxon>Embryophyta</taxon>
        <taxon>Tracheophyta</taxon>
        <taxon>Spermatophyta</taxon>
        <taxon>Magnoliopsida</taxon>
        <taxon>eudicotyledons</taxon>
        <taxon>Gunneridae</taxon>
        <taxon>Pentapetalae</taxon>
        <taxon>rosids</taxon>
        <taxon>malvids</taxon>
        <taxon>Brassicales</taxon>
        <taxon>Brassicaceae</taxon>
        <taxon>Thlaspideae</taxon>
        <taxon>Thlaspi</taxon>
    </lineage>
</organism>
<feature type="domain" description="RRM" evidence="1">
    <location>
        <begin position="108"/>
        <end position="185"/>
    </location>
</feature>
<dbReference type="SUPFAM" id="SSF54928">
    <property type="entry name" value="RNA-binding domain, RBD"/>
    <property type="match status" value="1"/>
</dbReference>
<evidence type="ECO:0000313" key="2">
    <source>
        <dbReference type="EMBL" id="CAH2072197.1"/>
    </source>
</evidence>
<dbReference type="Gene3D" id="3.30.70.330">
    <property type="match status" value="2"/>
</dbReference>
<protein>
    <recommendedName>
        <fullName evidence="1">RRM domain-containing protein</fullName>
    </recommendedName>
</protein>
<evidence type="ECO:0000259" key="1">
    <source>
        <dbReference type="SMART" id="SM00360"/>
    </source>
</evidence>
<dbReference type="GO" id="GO:0003723">
    <property type="term" value="F:RNA binding"/>
    <property type="evidence" value="ECO:0007669"/>
    <property type="project" value="InterPro"/>
</dbReference>
<accession>A0AAU9SWY9</accession>
<dbReference type="EMBL" id="OU466862">
    <property type="protein sequence ID" value="CAH2072197.1"/>
    <property type="molecule type" value="Genomic_DNA"/>
</dbReference>
<dbReference type="Proteomes" id="UP000836841">
    <property type="component" value="Chromosome 6"/>
</dbReference>
<gene>
    <name evidence="2" type="ORF">TAV2_LOCUS19209</name>
</gene>
<reference evidence="2 3" key="1">
    <citation type="submission" date="2022-03" db="EMBL/GenBank/DDBJ databases">
        <authorList>
            <person name="Nunn A."/>
            <person name="Chopra R."/>
            <person name="Nunn A."/>
            <person name="Contreras Garrido A."/>
        </authorList>
    </citation>
    <scope>NUCLEOTIDE SEQUENCE [LARGE SCALE GENOMIC DNA]</scope>
</reference>
<dbReference type="AlphaFoldDB" id="A0AAU9SWY9"/>
<dbReference type="InterPro" id="IPR035979">
    <property type="entry name" value="RBD_domain_sf"/>
</dbReference>
<feature type="domain" description="RRM" evidence="1">
    <location>
        <begin position="8"/>
        <end position="82"/>
    </location>
</feature>
<evidence type="ECO:0000313" key="3">
    <source>
        <dbReference type="Proteomes" id="UP000836841"/>
    </source>
</evidence>
<dbReference type="InterPro" id="IPR000504">
    <property type="entry name" value="RRM_dom"/>
</dbReference>
<name>A0AAU9SWY9_THLAR</name>
<dbReference type="SMART" id="SM00360">
    <property type="entry name" value="RRM"/>
    <property type="match status" value="2"/>
</dbReference>
<dbReference type="InterPro" id="IPR012677">
    <property type="entry name" value="Nucleotide-bd_a/b_plait_sf"/>
</dbReference>